<feature type="transmembrane region" description="Helical" evidence="6">
    <location>
        <begin position="200"/>
        <end position="219"/>
    </location>
</feature>
<dbReference type="PANTHER" id="PTHR43124:SF3">
    <property type="entry name" value="CHLORAMPHENICOL EFFLUX PUMP RV0191"/>
    <property type="match status" value="1"/>
</dbReference>
<dbReference type="Pfam" id="PF07690">
    <property type="entry name" value="MFS_1"/>
    <property type="match status" value="1"/>
</dbReference>
<proteinExistence type="predicted"/>
<evidence type="ECO:0000313" key="8">
    <source>
        <dbReference type="EMBL" id="SMX44403.1"/>
    </source>
</evidence>
<organism evidence="8 9">
    <name type="scientific">Ruegeria arenilitoris</name>
    <dbReference type="NCBI Taxonomy" id="1173585"/>
    <lineage>
        <taxon>Bacteria</taxon>
        <taxon>Pseudomonadati</taxon>
        <taxon>Pseudomonadota</taxon>
        <taxon>Alphaproteobacteria</taxon>
        <taxon>Rhodobacterales</taxon>
        <taxon>Roseobacteraceae</taxon>
        <taxon>Ruegeria</taxon>
    </lineage>
</organism>
<evidence type="ECO:0000259" key="7">
    <source>
        <dbReference type="PROSITE" id="PS50850"/>
    </source>
</evidence>
<keyword evidence="5 6" id="KW-0472">Membrane</keyword>
<evidence type="ECO:0000313" key="9">
    <source>
        <dbReference type="Proteomes" id="UP000202485"/>
    </source>
</evidence>
<name>A0A238KNJ5_9RHOB</name>
<keyword evidence="3 6" id="KW-0812">Transmembrane</keyword>
<feature type="transmembrane region" description="Helical" evidence="6">
    <location>
        <begin position="325"/>
        <end position="344"/>
    </location>
</feature>
<evidence type="ECO:0000256" key="2">
    <source>
        <dbReference type="ARBA" id="ARBA00022475"/>
    </source>
</evidence>
<keyword evidence="4 6" id="KW-1133">Transmembrane helix</keyword>
<feature type="domain" description="Major facilitator superfamily (MFS) profile" evidence="7">
    <location>
        <begin position="4"/>
        <end position="390"/>
    </location>
</feature>
<keyword evidence="2" id="KW-1003">Cell membrane</keyword>
<evidence type="ECO:0000256" key="1">
    <source>
        <dbReference type="ARBA" id="ARBA00004651"/>
    </source>
</evidence>
<dbReference type="AlphaFoldDB" id="A0A238KNJ5"/>
<evidence type="ECO:0000256" key="5">
    <source>
        <dbReference type="ARBA" id="ARBA00023136"/>
    </source>
</evidence>
<protein>
    <submittedName>
        <fullName evidence="8">Major Facilitator Superfamily protein</fullName>
    </submittedName>
</protein>
<feature type="transmembrane region" description="Helical" evidence="6">
    <location>
        <begin position="71"/>
        <end position="89"/>
    </location>
</feature>
<dbReference type="RefSeq" id="WP_093964377.1">
    <property type="nucleotide sequence ID" value="NZ_FXYG01000003.1"/>
</dbReference>
<reference evidence="9" key="1">
    <citation type="submission" date="2017-05" db="EMBL/GenBank/DDBJ databases">
        <authorList>
            <person name="Rodrigo-Torres L."/>
            <person name="Arahal R. D."/>
            <person name="Lucena T."/>
        </authorList>
    </citation>
    <scope>NUCLEOTIDE SEQUENCE [LARGE SCALE GENOMIC DNA]</scope>
    <source>
        <strain evidence="9">CECT 8715</strain>
    </source>
</reference>
<accession>A0A238KNJ5</accession>
<dbReference type="GO" id="GO:0022857">
    <property type="term" value="F:transmembrane transporter activity"/>
    <property type="evidence" value="ECO:0007669"/>
    <property type="project" value="InterPro"/>
</dbReference>
<comment type="subcellular location">
    <subcellularLocation>
        <location evidence="1">Cell membrane</location>
        <topology evidence="1">Multi-pass membrane protein</topology>
    </subcellularLocation>
</comment>
<evidence type="ECO:0000256" key="3">
    <source>
        <dbReference type="ARBA" id="ARBA00022692"/>
    </source>
</evidence>
<gene>
    <name evidence="8" type="ORF">RUA8715_02442</name>
</gene>
<dbReference type="InterPro" id="IPR011701">
    <property type="entry name" value="MFS"/>
</dbReference>
<feature type="transmembrane region" description="Helical" evidence="6">
    <location>
        <begin position="95"/>
        <end position="117"/>
    </location>
</feature>
<keyword evidence="9" id="KW-1185">Reference proteome</keyword>
<dbReference type="InterPro" id="IPR050189">
    <property type="entry name" value="MFS_Efflux_Transporters"/>
</dbReference>
<dbReference type="Proteomes" id="UP000202485">
    <property type="component" value="Unassembled WGS sequence"/>
</dbReference>
<dbReference type="OrthoDB" id="272777at2"/>
<feature type="transmembrane region" description="Helical" evidence="6">
    <location>
        <begin position="294"/>
        <end position="313"/>
    </location>
</feature>
<feature type="transmembrane region" description="Helical" evidence="6">
    <location>
        <begin position="129"/>
        <end position="149"/>
    </location>
</feature>
<dbReference type="PROSITE" id="PS50850">
    <property type="entry name" value="MFS"/>
    <property type="match status" value="1"/>
</dbReference>
<evidence type="ECO:0000256" key="6">
    <source>
        <dbReference type="SAM" id="Phobius"/>
    </source>
</evidence>
<feature type="transmembrane region" description="Helical" evidence="6">
    <location>
        <begin position="364"/>
        <end position="384"/>
    </location>
</feature>
<dbReference type="InterPro" id="IPR036259">
    <property type="entry name" value="MFS_trans_sf"/>
</dbReference>
<dbReference type="GO" id="GO:0005886">
    <property type="term" value="C:plasma membrane"/>
    <property type="evidence" value="ECO:0007669"/>
    <property type="project" value="UniProtKB-SubCell"/>
</dbReference>
<dbReference type="SUPFAM" id="SSF103473">
    <property type="entry name" value="MFS general substrate transporter"/>
    <property type="match status" value="1"/>
</dbReference>
<dbReference type="Gene3D" id="1.20.1250.20">
    <property type="entry name" value="MFS general substrate transporter like domains"/>
    <property type="match status" value="2"/>
</dbReference>
<feature type="transmembrane region" description="Helical" evidence="6">
    <location>
        <begin position="42"/>
        <end position="62"/>
    </location>
</feature>
<dbReference type="PANTHER" id="PTHR43124">
    <property type="entry name" value="PURINE EFFLUX PUMP PBUE"/>
    <property type="match status" value="1"/>
</dbReference>
<evidence type="ECO:0000256" key="4">
    <source>
        <dbReference type="ARBA" id="ARBA00022989"/>
    </source>
</evidence>
<feature type="transmembrane region" description="Helical" evidence="6">
    <location>
        <begin position="269"/>
        <end position="288"/>
    </location>
</feature>
<sequence length="390" mass="40739">MQAGLVILCLAYVLSQFFRAFLAVLTADLARDIGATPEDLAWASGLWFLVFAAMQIPVGWALDRVGPRQTAAVLLLIGGAGGAAVFALATTPLHVSVAMALIGVGCSPVLMASYFIFAREYPPAKFATLAAVMLGVGSVGNLVASYPTALAVELMGWRATLAGLAAISGAVAVGIWVTVKDPARVVSEQKGSVLDLLREPALWAILPLMLVAYAPSAALRGLWAGPYLLDVFWLSATQIGQATLVMGAAMIAGTFAYGPLDRLLNTRKWVIFGGNTLAVLALGLLGLWVADAVWLSVLLMALIGFLGASFPVIMAHGRAFIPAHLVGRGVTLLNLFGIGGVGLAQFATGRIHAATVDMGPTAPYTAIFAFFAVTLTIGCVIYLFSRDSME</sequence>
<dbReference type="InterPro" id="IPR020846">
    <property type="entry name" value="MFS_dom"/>
</dbReference>
<feature type="transmembrane region" description="Helical" evidence="6">
    <location>
        <begin position="239"/>
        <end position="257"/>
    </location>
</feature>
<dbReference type="EMBL" id="FXYG01000003">
    <property type="protein sequence ID" value="SMX44403.1"/>
    <property type="molecule type" value="Genomic_DNA"/>
</dbReference>
<feature type="transmembrane region" description="Helical" evidence="6">
    <location>
        <begin position="155"/>
        <end position="179"/>
    </location>
</feature>